<dbReference type="InterPro" id="IPR043502">
    <property type="entry name" value="DNA/RNA_pol_sf"/>
</dbReference>
<protein>
    <recommendedName>
        <fullName evidence="2">ribonuclease H</fullName>
        <ecNumber evidence="2">3.1.26.4</ecNumber>
    </recommendedName>
</protein>
<evidence type="ECO:0000256" key="1">
    <source>
        <dbReference type="ARBA" id="ARBA00010879"/>
    </source>
</evidence>
<keyword evidence="3" id="KW-0511">Multifunctional enzyme</keyword>
<dbReference type="FunFam" id="3.30.70.270:FF:000020">
    <property type="entry name" value="Transposon Tf2-6 polyprotein-like Protein"/>
    <property type="match status" value="1"/>
</dbReference>
<sequence>MQRCLGDQNLEILLIYLDDIIVFSKDFDEQLSRLDLVFTRLKSYGLKLRPDKCHLFRRRVKNLGHVVSADGVATDPEKCAALRDWPVPRNPREVKSFVAFCSYYRRFVKDFSKIAATLHKLTAGNKKGQSKPPPFVWTEECQKAFDTLRHHLMGADVLSYPDYSLPFVLYIDASHEGLGAVLSQVQEGKEAVIAYGSRGLRPAERNMDNYSSFKLELLGLKWAVTEKFKDHLYGAKVTVYTDNNPLAHLNTAQLGVTEQRWVAALANFDYVIKYRPGKNNANADVLSRLPAASKNVDQEGDRVTVTAHVAKVFCDRYKPTPKPTLLEKIVEEPLSDQEPGASLSGYTKTRLAQQQQDDPTLERKCYLTTRNGTDIRLEPIVVYHPIGTVRIAGFHGSMGPQACHLRLQDNGLQINLQQGLLQQKCSAPADHPNGPRVTRYRKDHRKFEACVQYEDGTWDESPVRRVERPERTRRRRERRRLN</sequence>
<feature type="compositionally biased region" description="Basic and acidic residues" evidence="4">
    <location>
        <begin position="461"/>
        <end position="470"/>
    </location>
</feature>
<dbReference type="Gene3D" id="3.10.20.370">
    <property type="match status" value="1"/>
</dbReference>
<name>A0A8S4MMZ8_BRALA</name>
<dbReference type="PANTHER" id="PTHR37984:SF5">
    <property type="entry name" value="PROTEIN NYNRIN-LIKE"/>
    <property type="match status" value="1"/>
</dbReference>
<organism evidence="6 7">
    <name type="scientific">Branchiostoma lanceolatum</name>
    <name type="common">Common lancelet</name>
    <name type="synonym">Amphioxus lanceolatum</name>
    <dbReference type="NCBI Taxonomy" id="7740"/>
    <lineage>
        <taxon>Eukaryota</taxon>
        <taxon>Metazoa</taxon>
        <taxon>Chordata</taxon>
        <taxon>Cephalochordata</taxon>
        <taxon>Leptocardii</taxon>
        <taxon>Amphioxiformes</taxon>
        <taxon>Branchiostomatidae</taxon>
        <taxon>Branchiostoma</taxon>
    </lineage>
</organism>
<dbReference type="InterPro" id="IPR000477">
    <property type="entry name" value="RT_dom"/>
</dbReference>
<dbReference type="Pfam" id="PF17919">
    <property type="entry name" value="RT_RNaseH_2"/>
    <property type="match status" value="1"/>
</dbReference>
<dbReference type="Gene3D" id="3.30.70.270">
    <property type="match status" value="2"/>
</dbReference>
<proteinExistence type="inferred from homology"/>
<comment type="caution">
    <text evidence="6">The sequence shown here is derived from an EMBL/GenBank/DDBJ whole genome shotgun (WGS) entry which is preliminary data.</text>
</comment>
<gene>
    <name evidence="6" type="primary">RTL1</name>
    <name evidence="6" type="ORF">BLAG_LOCUS26100</name>
</gene>
<evidence type="ECO:0000256" key="2">
    <source>
        <dbReference type="ARBA" id="ARBA00012180"/>
    </source>
</evidence>
<keyword evidence="7" id="KW-1185">Reference proteome</keyword>
<evidence type="ECO:0000313" key="6">
    <source>
        <dbReference type="EMBL" id="CAH1277282.1"/>
    </source>
</evidence>
<evidence type="ECO:0000256" key="3">
    <source>
        <dbReference type="ARBA" id="ARBA00023268"/>
    </source>
</evidence>
<evidence type="ECO:0000256" key="4">
    <source>
        <dbReference type="SAM" id="MobiDB-lite"/>
    </source>
</evidence>
<evidence type="ECO:0000259" key="5">
    <source>
        <dbReference type="PROSITE" id="PS50878"/>
    </source>
</evidence>
<dbReference type="OrthoDB" id="441285at2759"/>
<dbReference type="FunFam" id="3.10.20.370:FF:000001">
    <property type="entry name" value="Retrovirus-related Pol polyprotein from transposon 17.6-like protein"/>
    <property type="match status" value="1"/>
</dbReference>
<reference evidence="6" key="1">
    <citation type="submission" date="2022-01" db="EMBL/GenBank/DDBJ databases">
        <authorList>
            <person name="Braso-Vives M."/>
        </authorList>
    </citation>
    <scope>NUCLEOTIDE SEQUENCE</scope>
</reference>
<feature type="domain" description="Reverse transcriptase" evidence="5">
    <location>
        <begin position="1"/>
        <end position="67"/>
    </location>
</feature>
<dbReference type="EC" id="3.1.26.4" evidence="2"/>
<feature type="region of interest" description="Disordered" evidence="4">
    <location>
        <begin position="461"/>
        <end position="482"/>
    </location>
</feature>
<dbReference type="Proteomes" id="UP000838412">
    <property type="component" value="Unassembled WGS sequence"/>
</dbReference>
<dbReference type="InterPro" id="IPR043128">
    <property type="entry name" value="Rev_trsase/Diguanyl_cyclase"/>
</dbReference>
<comment type="similarity">
    <text evidence="1">Belongs to the beta type-B retroviral polymerase family. HERV class-II K(HML-2) pol subfamily.</text>
</comment>
<accession>A0A8S4MMZ8</accession>
<dbReference type="Pfam" id="PF00078">
    <property type="entry name" value="RVT_1"/>
    <property type="match status" value="1"/>
</dbReference>
<dbReference type="CDD" id="cd09274">
    <property type="entry name" value="RNase_HI_RT_Ty3"/>
    <property type="match status" value="1"/>
</dbReference>
<dbReference type="SUPFAM" id="SSF56672">
    <property type="entry name" value="DNA/RNA polymerases"/>
    <property type="match status" value="1"/>
</dbReference>
<dbReference type="AlphaFoldDB" id="A0A8S4MMZ8"/>
<feature type="compositionally biased region" description="Basic residues" evidence="4">
    <location>
        <begin position="471"/>
        <end position="482"/>
    </location>
</feature>
<dbReference type="EMBL" id="CAKMNS010000234">
    <property type="protein sequence ID" value="CAH1277282.1"/>
    <property type="molecule type" value="Genomic_DNA"/>
</dbReference>
<evidence type="ECO:0000313" key="7">
    <source>
        <dbReference type="Proteomes" id="UP000838412"/>
    </source>
</evidence>
<dbReference type="InterPro" id="IPR041577">
    <property type="entry name" value="RT_RNaseH_2"/>
</dbReference>
<dbReference type="PANTHER" id="PTHR37984">
    <property type="entry name" value="PROTEIN CBG26694"/>
    <property type="match status" value="1"/>
</dbReference>
<dbReference type="PROSITE" id="PS50878">
    <property type="entry name" value="RT_POL"/>
    <property type="match status" value="1"/>
</dbReference>
<dbReference type="InterPro" id="IPR050951">
    <property type="entry name" value="Retrovirus_Pol_polyprotein"/>
</dbReference>
<dbReference type="GO" id="GO:0004523">
    <property type="term" value="F:RNA-DNA hybrid ribonuclease activity"/>
    <property type="evidence" value="ECO:0007669"/>
    <property type="project" value="UniProtKB-EC"/>
</dbReference>